<keyword evidence="1" id="KW-0472">Membrane</keyword>
<feature type="transmembrane region" description="Helical" evidence="1">
    <location>
        <begin position="55"/>
        <end position="82"/>
    </location>
</feature>
<dbReference type="RefSeq" id="WP_185040754.1">
    <property type="nucleotide sequence ID" value="NZ_BAABFG010000005.1"/>
</dbReference>
<protein>
    <submittedName>
        <fullName evidence="2">Uncharacterized protein</fullName>
    </submittedName>
</protein>
<feature type="transmembrane region" description="Helical" evidence="1">
    <location>
        <begin position="128"/>
        <end position="154"/>
    </location>
</feature>
<proteinExistence type="predicted"/>
<dbReference type="Proteomes" id="UP000546162">
    <property type="component" value="Unassembled WGS sequence"/>
</dbReference>
<dbReference type="EMBL" id="JACHNB010000001">
    <property type="protein sequence ID" value="MBB4740296.1"/>
    <property type="molecule type" value="Genomic_DNA"/>
</dbReference>
<evidence type="ECO:0000256" key="1">
    <source>
        <dbReference type="SAM" id="Phobius"/>
    </source>
</evidence>
<accession>A0A7W7M811</accession>
<organism evidence="2 3">
    <name type="scientific">Actinoplanes octamycinicus</name>
    <dbReference type="NCBI Taxonomy" id="135948"/>
    <lineage>
        <taxon>Bacteria</taxon>
        <taxon>Bacillati</taxon>
        <taxon>Actinomycetota</taxon>
        <taxon>Actinomycetes</taxon>
        <taxon>Micromonosporales</taxon>
        <taxon>Micromonosporaceae</taxon>
        <taxon>Actinoplanes</taxon>
    </lineage>
</organism>
<evidence type="ECO:0000313" key="2">
    <source>
        <dbReference type="EMBL" id="MBB4740296.1"/>
    </source>
</evidence>
<keyword evidence="1" id="KW-1133">Transmembrane helix</keyword>
<dbReference type="PROSITE" id="PS51257">
    <property type="entry name" value="PROKAR_LIPOPROTEIN"/>
    <property type="match status" value="1"/>
</dbReference>
<sequence length="156" mass="15916">MSARRQALGCATGLGCGVVILVLTAAPLALVWVILRWAGAGVPSLSGVLDGPPGGAGWLVLSTLAGLTVLVAGAGLVAWMVLSDQVPSPAPWRLYLAWLVPLLPVLSTVSMIAAWICYATGQPETARLLAAGPWICGLGLAAVSALLYSALVAYDR</sequence>
<keyword evidence="1" id="KW-0812">Transmembrane</keyword>
<comment type="caution">
    <text evidence="2">The sequence shown here is derived from an EMBL/GenBank/DDBJ whole genome shotgun (WGS) entry which is preliminary data.</text>
</comment>
<reference evidence="2 3" key="1">
    <citation type="submission" date="2020-08" db="EMBL/GenBank/DDBJ databases">
        <title>Sequencing the genomes of 1000 actinobacteria strains.</title>
        <authorList>
            <person name="Klenk H.-P."/>
        </authorList>
    </citation>
    <scope>NUCLEOTIDE SEQUENCE [LARGE SCALE GENOMIC DNA]</scope>
    <source>
        <strain evidence="2 3">DSM 45809</strain>
    </source>
</reference>
<feature type="transmembrane region" description="Helical" evidence="1">
    <location>
        <begin position="7"/>
        <end position="35"/>
    </location>
</feature>
<name>A0A7W7M811_9ACTN</name>
<keyword evidence="3" id="KW-1185">Reference proteome</keyword>
<feature type="transmembrane region" description="Helical" evidence="1">
    <location>
        <begin position="94"/>
        <end position="116"/>
    </location>
</feature>
<dbReference type="AlphaFoldDB" id="A0A7W7M811"/>
<gene>
    <name evidence="2" type="ORF">BJY16_003755</name>
</gene>
<evidence type="ECO:0000313" key="3">
    <source>
        <dbReference type="Proteomes" id="UP000546162"/>
    </source>
</evidence>